<feature type="domain" description="Recombinase" evidence="1">
    <location>
        <begin position="101"/>
        <end position="222"/>
    </location>
</feature>
<feature type="non-terminal residue" evidence="2">
    <location>
        <position position="1"/>
    </location>
</feature>
<sequence length="247" mass="27411">GLDASRPGYRAVLEAAHDRQIDAVVVWRWDRFGRETAEALHALKELADLGVEVHSVTESGDPFLRDLMLLLANRESRTISARVKPVMLMQAKAGQWQARPPAGYNLLDGKLALNHQAPLIRELFGRASTGEDSIAALRRWAHSKGLTSGAGNPPSRSLLHKWLTNPAYVGDVVYNRRANGRFEPRRPRPESEWVTVRDAHPAIVDRETFEAVQAVLATHQAFQAGVRASQWLLTGLAFCGYCGSKIY</sequence>
<reference evidence="2" key="1">
    <citation type="journal article" date="2015" name="Nature">
        <title>Complex archaea that bridge the gap between prokaryotes and eukaryotes.</title>
        <authorList>
            <person name="Spang A."/>
            <person name="Saw J.H."/>
            <person name="Jorgensen S.L."/>
            <person name="Zaremba-Niedzwiedzka K."/>
            <person name="Martijn J."/>
            <person name="Lind A.E."/>
            <person name="van Eijk R."/>
            <person name="Schleper C."/>
            <person name="Guy L."/>
            <person name="Ettema T.J."/>
        </authorList>
    </citation>
    <scope>NUCLEOTIDE SEQUENCE</scope>
</reference>
<proteinExistence type="predicted"/>
<name>A0A0F8WV41_9ZZZZ</name>
<dbReference type="InterPro" id="IPR036162">
    <property type="entry name" value="Resolvase-like_N_sf"/>
</dbReference>
<evidence type="ECO:0000259" key="1">
    <source>
        <dbReference type="PROSITE" id="PS51737"/>
    </source>
</evidence>
<accession>A0A0F8WV41</accession>
<dbReference type="EMBL" id="LAZR01067094">
    <property type="protein sequence ID" value="KKK52290.1"/>
    <property type="molecule type" value="Genomic_DNA"/>
</dbReference>
<gene>
    <name evidence="2" type="ORF">LCGC14_3106410</name>
</gene>
<dbReference type="InterPro" id="IPR011109">
    <property type="entry name" value="DNA_bind_recombinase_dom"/>
</dbReference>
<organism evidence="2">
    <name type="scientific">marine sediment metagenome</name>
    <dbReference type="NCBI Taxonomy" id="412755"/>
    <lineage>
        <taxon>unclassified sequences</taxon>
        <taxon>metagenomes</taxon>
        <taxon>ecological metagenomes</taxon>
    </lineage>
</organism>
<dbReference type="GO" id="GO:0000150">
    <property type="term" value="F:DNA strand exchange activity"/>
    <property type="evidence" value="ECO:0007669"/>
    <property type="project" value="InterPro"/>
</dbReference>
<dbReference type="PANTHER" id="PTHR30461">
    <property type="entry name" value="DNA-INVERTASE FROM LAMBDOID PROPHAGE"/>
    <property type="match status" value="1"/>
</dbReference>
<comment type="caution">
    <text evidence="2">The sequence shown here is derived from an EMBL/GenBank/DDBJ whole genome shotgun (WGS) entry which is preliminary data.</text>
</comment>
<dbReference type="GO" id="GO:0003677">
    <property type="term" value="F:DNA binding"/>
    <property type="evidence" value="ECO:0007669"/>
    <property type="project" value="InterPro"/>
</dbReference>
<dbReference type="CDD" id="cd00338">
    <property type="entry name" value="Ser_Recombinase"/>
    <property type="match status" value="1"/>
</dbReference>
<dbReference type="Pfam" id="PF07508">
    <property type="entry name" value="Recombinase"/>
    <property type="match status" value="1"/>
</dbReference>
<evidence type="ECO:0000313" key="2">
    <source>
        <dbReference type="EMBL" id="KKK52290.1"/>
    </source>
</evidence>
<dbReference type="PROSITE" id="PS51737">
    <property type="entry name" value="RECOMBINASE_DNA_BIND"/>
    <property type="match status" value="1"/>
</dbReference>
<dbReference type="Pfam" id="PF00239">
    <property type="entry name" value="Resolvase"/>
    <property type="match status" value="1"/>
</dbReference>
<dbReference type="InterPro" id="IPR006119">
    <property type="entry name" value="Resolv_N"/>
</dbReference>
<dbReference type="Gene3D" id="3.90.1750.20">
    <property type="entry name" value="Putative Large Serine Recombinase, Chain B, Domain 2"/>
    <property type="match status" value="1"/>
</dbReference>
<dbReference type="AlphaFoldDB" id="A0A0F8WV41"/>
<dbReference type="InterPro" id="IPR038109">
    <property type="entry name" value="DNA_bind_recomb_sf"/>
</dbReference>
<dbReference type="PANTHER" id="PTHR30461:SF23">
    <property type="entry name" value="DNA RECOMBINASE-RELATED"/>
    <property type="match status" value="1"/>
</dbReference>
<dbReference type="SUPFAM" id="SSF53041">
    <property type="entry name" value="Resolvase-like"/>
    <property type="match status" value="1"/>
</dbReference>
<dbReference type="InterPro" id="IPR050639">
    <property type="entry name" value="SSR_resolvase"/>
</dbReference>
<dbReference type="Gene3D" id="3.40.50.1390">
    <property type="entry name" value="Resolvase, N-terminal catalytic domain"/>
    <property type="match status" value="1"/>
</dbReference>
<dbReference type="SMART" id="SM00857">
    <property type="entry name" value="Resolvase"/>
    <property type="match status" value="1"/>
</dbReference>
<protein>
    <recommendedName>
        <fullName evidence="1">Recombinase domain-containing protein</fullName>
    </recommendedName>
</protein>